<dbReference type="AlphaFoldDB" id="A0A1G7Y3K4"/>
<dbReference type="Proteomes" id="UP000198956">
    <property type="component" value="Unassembled WGS sequence"/>
</dbReference>
<evidence type="ECO:0000313" key="4">
    <source>
        <dbReference type="Proteomes" id="UP000198956"/>
    </source>
</evidence>
<dbReference type="GeneID" id="97141769"/>
<dbReference type="RefSeq" id="WP_057898622.1">
    <property type="nucleotide sequence ID" value="NZ_CP080764.1"/>
</dbReference>
<evidence type="ECO:0000313" key="5">
    <source>
        <dbReference type="Proteomes" id="UP000826616"/>
    </source>
</evidence>
<organism evidence="3 4">
    <name type="scientific">Aneurinibacillus thermoaerophilus</name>
    <dbReference type="NCBI Taxonomy" id="143495"/>
    <lineage>
        <taxon>Bacteria</taxon>
        <taxon>Bacillati</taxon>
        <taxon>Bacillota</taxon>
        <taxon>Bacilli</taxon>
        <taxon>Bacillales</taxon>
        <taxon>Paenibacillaceae</taxon>
        <taxon>Aneurinibacillus group</taxon>
        <taxon>Aneurinibacillus</taxon>
    </lineage>
</organism>
<dbReference type="EMBL" id="FNDE01000005">
    <property type="protein sequence ID" value="SDG91031.1"/>
    <property type="molecule type" value="Genomic_DNA"/>
</dbReference>
<sequence>MIRNFLTSLVVALVFALSMSACTYFSEHDFRNMSAEVSSNVPDAQMTQGEDAAIQGTFDMSEPLLTVSAQNAADFGLQAAEYMNDLIITSADLQGSMQSEFKLEDWSKGLGEKLNAYEAAVKKAMSIPKPHPQLNRLYDSYLEMIRQYERFAILMRKGIESGDLTTIKAAFAQAESMEKHYDRLMRNASGKAVGAPEESVISSVNGSW</sequence>
<evidence type="ECO:0000313" key="2">
    <source>
        <dbReference type="EMBL" id="QYY41349.1"/>
    </source>
</evidence>
<reference evidence="2 5" key="2">
    <citation type="submission" date="2021-08" db="EMBL/GenBank/DDBJ databases">
        <title>Complete genome sequence of the strain Aneurinibacillus thermoaerophilus CCM 8960.</title>
        <authorList>
            <person name="Musilova J."/>
            <person name="Kourilova X."/>
            <person name="Pernicova I."/>
            <person name="Bezdicek M."/>
            <person name="Lengerova M."/>
            <person name="Obruca S."/>
            <person name="Sedlar K."/>
        </authorList>
    </citation>
    <scope>NUCLEOTIDE SEQUENCE [LARGE SCALE GENOMIC DNA]</scope>
    <source>
        <strain evidence="2 5">CCM 8960</strain>
    </source>
</reference>
<dbReference type="PROSITE" id="PS51257">
    <property type="entry name" value="PROKAR_LIPOPROTEIN"/>
    <property type="match status" value="1"/>
</dbReference>
<proteinExistence type="predicted"/>
<keyword evidence="1" id="KW-0732">Signal</keyword>
<feature type="signal peptide" evidence="1">
    <location>
        <begin position="1"/>
        <end position="23"/>
    </location>
</feature>
<accession>A0A1G7Y3K4</accession>
<reference evidence="3 4" key="1">
    <citation type="submission" date="2016-10" db="EMBL/GenBank/DDBJ databases">
        <authorList>
            <person name="de Groot N.N."/>
        </authorList>
    </citation>
    <scope>NUCLEOTIDE SEQUENCE [LARGE SCALE GENOMIC DNA]</scope>
    <source>
        <strain evidence="3 4">L 420-91</strain>
    </source>
</reference>
<dbReference type="Proteomes" id="UP000826616">
    <property type="component" value="Chromosome"/>
</dbReference>
<evidence type="ECO:0000256" key="1">
    <source>
        <dbReference type="SAM" id="SignalP"/>
    </source>
</evidence>
<gene>
    <name evidence="2" type="ORF">K3F53_10345</name>
    <name evidence="3" type="ORF">SAMN04489735_1005103</name>
</gene>
<keyword evidence="5" id="KW-1185">Reference proteome</keyword>
<dbReference type="EMBL" id="CP080764">
    <property type="protein sequence ID" value="QYY41349.1"/>
    <property type="molecule type" value="Genomic_DNA"/>
</dbReference>
<evidence type="ECO:0000313" key="3">
    <source>
        <dbReference type="EMBL" id="SDG91031.1"/>
    </source>
</evidence>
<feature type="chain" id="PRO_5038923200" evidence="1">
    <location>
        <begin position="24"/>
        <end position="208"/>
    </location>
</feature>
<protein>
    <submittedName>
        <fullName evidence="3">Uncharacterized protein</fullName>
    </submittedName>
</protein>
<name>A0A1G7Y3K4_ANETH</name>